<evidence type="ECO:0000313" key="1">
    <source>
        <dbReference type="WBParaSite" id="HNAJ_0000175701-mRNA-1"/>
    </source>
</evidence>
<protein>
    <submittedName>
        <fullName evidence="1">RNA-dependent RNA polymerase</fullName>
    </submittedName>
</protein>
<reference evidence="1" key="1">
    <citation type="submission" date="2017-02" db="UniProtKB">
        <authorList>
            <consortium name="WormBaseParasite"/>
        </authorList>
    </citation>
    <scope>IDENTIFICATION</scope>
</reference>
<name>A0A0R3T3Y8_RODNA</name>
<organism evidence="1">
    <name type="scientific">Rodentolepis nana</name>
    <name type="common">Dwarf tapeworm</name>
    <name type="synonym">Hymenolepis nana</name>
    <dbReference type="NCBI Taxonomy" id="102285"/>
    <lineage>
        <taxon>Eukaryota</taxon>
        <taxon>Metazoa</taxon>
        <taxon>Spiralia</taxon>
        <taxon>Lophotrochozoa</taxon>
        <taxon>Platyhelminthes</taxon>
        <taxon>Cestoda</taxon>
        <taxon>Eucestoda</taxon>
        <taxon>Cyclophyllidea</taxon>
        <taxon>Hymenolepididae</taxon>
        <taxon>Rodentolepis</taxon>
    </lineage>
</organism>
<dbReference type="AlphaFoldDB" id="A0A0R3T3Y8"/>
<sequence length="32" mass="3756">LSSLVARTKFSTSEVRYLYKAFKNVSPHLYIH</sequence>
<proteinExistence type="predicted"/>
<accession>A0A0R3T3Y8</accession>
<dbReference type="WBParaSite" id="HNAJ_0000175701-mRNA-1">
    <property type="protein sequence ID" value="HNAJ_0000175701-mRNA-1"/>
    <property type="gene ID" value="HNAJ_0000175701"/>
</dbReference>